<evidence type="ECO:0000259" key="1">
    <source>
        <dbReference type="SMART" id="SM00743"/>
    </source>
</evidence>
<reference evidence="2" key="1">
    <citation type="submission" date="2018-02" db="EMBL/GenBank/DDBJ databases">
        <authorList>
            <person name="Cohen D.B."/>
            <person name="Kent A.D."/>
        </authorList>
    </citation>
    <scope>NUCLEOTIDE SEQUENCE</scope>
</reference>
<dbReference type="InterPro" id="IPR014002">
    <property type="entry name" value="Agenet_dom_plant"/>
</dbReference>
<dbReference type="Pfam" id="PF05641">
    <property type="entry name" value="Agenet"/>
    <property type="match status" value="1"/>
</dbReference>
<organism evidence="2">
    <name type="scientific">Fagus sylvatica</name>
    <name type="common">Beechnut</name>
    <dbReference type="NCBI Taxonomy" id="28930"/>
    <lineage>
        <taxon>Eukaryota</taxon>
        <taxon>Viridiplantae</taxon>
        <taxon>Streptophyta</taxon>
        <taxon>Embryophyta</taxon>
        <taxon>Tracheophyta</taxon>
        <taxon>Spermatophyta</taxon>
        <taxon>Magnoliopsida</taxon>
        <taxon>eudicotyledons</taxon>
        <taxon>Gunneridae</taxon>
        <taxon>Pentapetalae</taxon>
        <taxon>rosids</taxon>
        <taxon>fabids</taxon>
        <taxon>Fagales</taxon>
        <taxon>Fagaceae</taxon>
        <taxon>Fagus</taxon>
    </lineage>
</organism>
<dbReference type="CDD" id="cd20406">
    <property type="entry name" value="Tudor_Agenet_AtDUF_rpt2_4"/>
    <property type="match status" value="1"/>
</dbReference>
<dbReference type="SMART" id="SM00743">
    <property type="entry name" value="Agenet"/>
    <property type="match status" value="2"/>
</dbReference>
<dbReference type="InterPro" id="IPR008395">
    <property type="entry name" value="Agenet-like_dom"/>
</dbReference>
<protein>
    <recommendedName>
        <fullName evidence="1">Agenet domain-containing protein</fullName>
    </recommendedName>
</protein>
<sequence>MAFFKSGDEVEVCSNRDGFVGSYYSATVIKKHGNDSYEVQYKNLITEDEPHRPLIETVNAEEIRPKPPKVVLASGFGSNDVVDAFDNDGWWVGKISRKKGSDYYYVFFDTYMVEIPYPSFRLRAHLDWVNGKWVSLKERV</sequence>
<dbReference type="AlphaFoldDB" id="A0A2N9IC68"/>
<dbReference type="PANTHER" id="PTHR31917:SF148">
    <property type="entry name" value="DUF724 DOMAIN-CONTAINING PROTEIN 2"/>
    <property type="match status" value="1"/>
</dbReference>
<feature type="domain" description="Agenet" evidence="1">
    <location>
        <begin position="74"/>
        <end position="130"/>
    </location>
</feature>
<dbReference type="PANTHER" id="PTHR31917">
    <property type="entry name" value="AGENET DOMAIN-CONTAINING PROTEIN-RELATED"/>
    <property type="match status" value="1"/>
</dbReference>
<feature type="domain" description="Agenet" evidence="1">
    <location>
        <begin position="2"/>
        <end position="71"/>
    </location>
</feature>
<name>A0A2N9IC68_FAGSY</name>
<evidence type="ECO:0000313" key="2">
    <source>
        <dbReference type="EMBL" id="SPD21649.1"/>
    </source>
</evidence>
<accession>A0A2N9IC68</accession>
<gene>
    <name evidence="2" type="ORF">FSB_LOCUS49531</name>
</gene>
<dbReference type="EMBL" id="OIVN01005257">
    <property type="protein sequence ID" value="SPD21649.1"/>
    <property type="molecule type" value="Genomic_DNA"/>
</dbReference>
<dbReference type="CDD" id="cd20405">
    <property type="entry name" value="Tudor_Agenet_AtDUF_rpt1_3"/>
    <property type="match status" value="1"/>
</dbReference>
<dbReference type="Gene3D" id="2.30.30.140">
    <property type="match status" value="1"/>
</dbReference>
<proteinExistence type="predicted"/>